<keyword evidence="1" id="KW-0808">Transferase</keyword>
<sequence>MTQNAYVITGEKEKTLSYALEFLLHEYGLKTEANPDVIVCRYSLFSVDDARSINSIATLSPIGGEMKALVIVADRIYHEAQNAILKLLEEPPKGTIIILAVPQMEMLLPTVRSRVLQLSADFSHEENISDEARAFLDATKAKRTALIKKLTTGKDEHERRANRDIAIRIIDGVEVAMYAKFKIENERTKREALRALLSDIETLRGYLYDRSAPVRMILEHVSLCI</sequence>
<reference evidence="1" key="1">
    <citation type="submission" date="2018-06" db="EMBL/GenBank/DDBJ databases">
        <authorList>
            <person name="Zhirakovskaya E."/>
        </authorList>
    </citation>
    <scope>NUCLEOTIDE SEQUENCE</scope>
</reference>
<dbReference type="Gene3D" id="3.40.50.300">
    <property type="entry name" value="P-loop containing nucleotide triphosphate hydrolases"/>
    <property type="match status" value="1"/>
</dbReference>
<name>A0A3B0USM3_9ZZZZ</name>
<dbReference type="EC" id="2.7.7.7" evidence="1"/>
<dbReference type="InterPro" id="IPR027417">
    <property type="entry name" value="P-loop_NTPase"/>
</dbReference>
<dbReference type="EMBL" id="UOEV01000021">
    <property type="protein sequence ID" value="VAW32080.1"/>
    <property type="molecule type" value="Genomic_DNA"/>
</dbReference>
<protein>
    <submittedName>
        <fullName evidence="1">DNA polymerase III delta prime subunit</fullName>
        <ecNumber evidence="1">2.7.7.7</ecNumber>
    </submittedName>
</protein>
<dbReference type="GO" id="GO:0003887">
    <property type="term" value="F:DNA-directed DNA polymerase activity"/>
    <property type="evidence" value="ECO:0007669"/>
    <property type="project" value="UniProtKB-EC"/>
</dbReference>
<dbReference type="AlphaFoldDB" id="A0A3B0USM3"/>
<gene>
    <name evidence="1" type="ORF">MNBD_CPR01-390</name>
</gene>
<proteinExistence type="predicted"/>
<evidence type="ECO:0000313" key="1">
    <source>
        <dbReference type="EMBL" id="VAW32080.1"/>
    </source>
</evidence>
<dbReference type="Pfam" id="PF13177">
    <property type="entry name" value="DNA_pol3_delta2"/>
    <property type="match status" value="1"/>
</dbReference>
<keyword evidence="1" id="KW-0548">Nucleotidyltransferase</keyword>
<accession>A0A3B0USM3</accession>
<dbReference type="SUPFAM" id="SSF52540">
    <property type="entry name" value="P-loop containing nucleoside triphosphate hydrolases"/>
    <property type="match status" value="1"/>
</dbReference>
<organism evidence="1">
    <name type="scientific">hydrothermal vent metagenome</name>
    <dbReference type="NCBI Taxonomy" id="652676"/>
    <lineage>
        <taxon>unclassified sequences</taxon>
        <taxon>metagenomes</taxon>
        <taxon>ecological metagenomes</taxon>
    </lineage>
</organism>